<keyword evidence="9" id="KW-1185">Reference proteome</keyword>
<dbReference type="Proteomes" id="UP000261174">
    <property type="component" value="Unassembled WGS sequence"/>
</dbReference>
<keyword evidence="5" id="KW-0010">Activator</keyword>
<dbReference type="InterPro" id="IPR003018">
    <property type="entry name" value="GAF"/>
</dbReference>
<dbReference type="FunFam" id="3.40.50.300:FF:000006">
    <property type="entry name" value="DNA-binding transcriptional regulator NtrC"/>
    <property type="match status" value="1"/>
</dbReference>
<keyword evidence="6" id="KW-0804">Transcription</keyword>
<dbReference type="PROSITE" id="PS00675">
    <property type="entry name" value="SIGMA54_INTERACT_1"/>
    <property type="match status" value="1"/>
</dbReference>
<dbReference type="SMART" id="SM00065">
    <property type="entry name" value="GAF"/>
    <property type="match status" value="2"/>
</dbReference>
<dbReference type="InterPro" id="IPR029016">
    <property type="entry name" value="GAF-like_dom_sf"/>
</dbReference>
<dbReference type="Gene3D" id="3.40.50.300">
    <property type="entry name" value="P-loop containing nucleotide triphosphate hydrolases"/>
    <property type="match status" value="1"/>
</dbReference>
<dbReference type="SUPFAM" id="SSF55781">
    <property type="entry name" value="GAF domain-like"/>
    <property type="match status" value="2"/>
</dbReference>
<dbReference type="Gene3D" id="3.30.450.40">
    <property type="match status" value="2"/>
</dbReference>
<feature type="domain" description="Sigma-54 factor interaction" evidence="7">
    <location>
        <begin position="408"/>
        <end position="637"/>
    </location>
</feature>
<gene>
    <name evidence="8" type="ORF">DXN04_23240</name>
</gene>
<dbReference type="GO" id="GO:0005524">
    <property type="term" value="F:ATP binding"/>
    <property type="evidence" value="ECO:0007669"/>
    <property type="project" value="UniProtKB-KW"/>
</dbReference>
<dbReference type="SMART" id="SM00382">
    <property type="entry name" value="AAA"/>
    <property type="match status" value="1"/>
</dbReference>
<dbReference type="PROSITE" id="PS50045">
    <property type="entry name" value="SIGMA54_INTERACT_4"/>
    <property type="match status" value="1"/>
</dbReference>
<dbReference type="Gene3D" id="1.10.8.60">
    <property type="match status" value="1"/>
</dbReference>
<keyword evidence="4" id="KW-0238">DNA-binding</keyword>
<evidence type="ECO:0000256" key="2">
    <source>
        <dbReference type="ARBA" id="ARBA00022840"/>
    </source>
</evidence>
<dbReference type="Pfam" id="PF01590">
    <property type="entry name" value="GAF"/>
    <property type="match status" value="1"/>
</dbReference>
<dbReference type="InterPro" id="IPR058031">
    <property type="entry name" value="AAA_lid_NorR"/>
</dbReference>
<dbReference type="InterPro" id="IPR025662">
    <property type="entry name" value="Sigma_54_int_dom_ATP-bd_1"/>
</dbReference>
<dbReference type="SUPFAM" id="SSF52540">
    <property type="entry name" value="P-loop containing nucleoside triphosphate hydrolases"/>
    <property type="match status" value="1"/>
</dbReference>
<evidence type="ECO:0000256" key="4">
    <source>
        <dbReference type="ARBA" id="ARBA00023125"/>
    </source>
</evidence>
<comment type="caution">
    <text evidence="8">The sequence shown here is derived from an EMBL/GenBank/DDBJ whole genome shotgun (WGS) entry which is preliminary data.</text>
</comment>
<dbReference type="CDD" id="cd00009">
    <property type="entry name" value="AAA"/>
    <property type="match status" value="1"/>
</dbReference>
<dbReference type="InterPro" id="IPR002078">
    <property type="entry name" value="Sigma_54_int"/>
</dbReference>
<dbReference type="InterPro" id="IPR025944">
    <property type="entry name" value="Sigma_54_int_dom_CS"/>
</dbReference>
<keyword evidence="1" id="KW-0547">Nucleotide-binding</keyword>
<dbReference type="GO" id="GO:0043565">
    <property type="term" value="F:sequence-specific DNA binding"/>
    <property type="evidence" value="ECO:0007669"/>
    <property type="project" value="InterPro"/>
</dbReference>
<organism evidence="8 9">
    <name type="scientific">Chitinophaga silvisoli</name>
    <dbReference type="NCBI Taxonomy" id="2291814"/>
    <lineage>
        <taxon>Bacteria</taxon>
        <taxon>Pseudomonadati</taxon>
        <taxon>Bacteroidota</taxon>
        <taxon>Chitinophagia</taxon>
        <taxon>Chitinophagales</taxon>
        <taxon>Chitinophagaceae</taxon>
        <taxon>Chitinophaga</taxon>
    </lineage>
</organism>
<evidence type="ECO:0000259" key="7">
    <source>
        <dbReference type="PROSITE" id="PS50045"/>
    </source>
</evidence>
<accession>A0A3E1NXE6</accession>
<evidence type="ECO:0000313" key="9">
    <source>
        <dbReference type="Proteomes" id="UP000261174"/>
    </source>
</evidence>
<reference evidence="8 9" key="1">
    <citation type="submission" date="2018-08" db="EMBL/GenBank/DDBJ databases">
        <title>Chitinophaga sp. K20C18050901, a novel bacterium isolated from forest soil.</title>
        <authorList>
            <person name="Wang C."/>
        </authorList>
    </citation>
    <scope>NUCLEOTIDE SEQUENCE [LARGE SCALE GENOMIC DNA]</scope>
    <source>
        <strain evidence="8 9">K20C18050901</strain>
    </source>
</reference>
<dbReference type="EMBL" id="QTJV01000009">
    <property type="protein sequence ID" value="RFM32595.1"/>
    <property type="molecule type" value="Genomic_DNA"/>
</dbReference>
<dbReference type="FunFam" id="1.10.8.60:FF:000014">
    <property type="entry name" value="DNA-binding transcriptional regulator NtrC"/>
    <property type="match status" value="1"/>
</dbReference>
<dbReference type="InterPro" id="IPR002197">
    <property type="entry name" value="HTH_Fis"/>
</dbReference>
<dbReference type="InterPro" id="IPR009057">
    <property type="entry name" value="Homeodomain-like_sf"/>
</dbReference>
<dbReference type="AlphaFoldDB" id="A0A3E1NXE6"/>
<dbReference type="InterPro" id="IPR003593">
    <property type="entry name" value="AAA+_ATPase"/>
</dbReference>
<evidence type="ECO:0000313" key="8">
    <source>
        <dbReference type="EMBL" id="RFM32595.1"/>
    </source>
</evidence>
<evidence type="ECO:0000256" key="6">
    <source>
        <dbReference type="ARBA" id="ARBA00023163"/>
    </source>
</evidence>
<dbReference type="Gene3D" id="1.10.10.60">
    <property type="entry name" value="Homeodomain-like"/>
    <property type="match status" value="1"/>
</dbReference>
<name>A0A3E1NXE6_9BACT</name>
<sequence>MVVKQLIDFFISRDFLLYLVNSHFQFTPFSEPPVPEIFITFTLPDDIMRSQTSKAALDDIDAINRHITNISNTVTPVSSRRQLMNSIQMEMRKIIDFDSSYIAVYNQDYLSCTCCTENLLPQVAAGIPSAQALPCTGPVKHSKPFTFRFDEAGNALYGQLPLAAIHRDKGFKTACIIPLIMQGVLMGYLMIASLHDDHFHPAHLSIFEKVAGPIATGVSNVLLYEKLLVAREEKNQLLAISEAMATVRDKDALFKMMIDRIQPILGFDRGAQIYTISQDKATVFFPDDFASDPAFQEIAAYGFPIIGSPLETVLATGEIFPIYRESPYKDALIIRMMDRLQINSGIMAPLRIGGTIIGSFQVFSSGREALTKEQYPLFQGIADQVALAVQHISLQGEAPVPPSHFEEIISRSKKLLEIFRNIQLVSRTDTTVLLLGETGTGKELFAKAIHNLSARKGKTLIKLNCAALPAHLIESELFGHERGAFTGAIDRRIGKFEIADGSTLFLDEIGELPLELQAKLLRALQEKEIERLGSNKVIKTNVRIIAATNRDLQKEVAAGRFRSDLYFRLNVFPILLPPLRERKEDIPLLANHFLRKMEEKLGREFRGMSTKVIQELTNYSWPGNIRELEHVIERSAIVTKGKVMTSLHLPPFPEESPSAGVQQWSLKTWKEHEKEYILQALNLCNGRVSGAKGAAKILDIPPTTLESKMRKLGIRKQHFPME</sequence>
<proteinExistence type="predicted"/>
<dbReference type="PANTHER" id="PTHR32071:SF123">
    <property type="entry name" value="DNA-BINDING TRANSCRIPTIONAL ACTIVATOR HYFR-RELATED"/>
    <property type="match status" value="1"/>
</dbReference>
<dbReference type="InterPro" id="IPR027417">
    <property type="entry name" value="P-loop_NTPase"/>
</dbReference>
<dbReference type="GO" id="GO:0006355">
    <property type="term" value="P:regulation of DNA-templated transcription"/>
    <property type="evidence" value="ECO:0007669"/>
    <property type="project" value="InterPro"/>
</dbReference>
<evidence type="ECO:0000256" key="3">
    <source>
        <dbReference type="ARBA" id="ARBA00023015"/>
    </source>
</evidence>
<keyword evidence="2" id="KW-0067">ATP-binding</keyword>
<evidence type="ECO:0000256" key="5">
    <source>
        <dbReference type="ARBA" id="ARBA00023159"/>
    </source>
</evidence>
<evidence type="ECO:0000256" key="1">
    <source>
        <dbReference type="ARBA" id="ARBA00022741"/>
    </source>
</evidence>
<dbReference type="Pfam" id="PF25601">
    <property type="entry name" value="AAA_lid_14"/>
    <property type="match status" value="1"/>
</dbReference>
<dbReference type="PANTHER" id="PTHR32071">
    <property type="entry name" value="TRANSCRIPTIONAL REGULATORY PROTEIN"/>
    <property type="match status" value="1"/>
</dbReference>
<keyword evidence="3" id="KW-0805">Transcription regulation</keyword>
<dbReference type="SUPFAM" id="SSF46689">
    <property type="entry name" value="Homeodomain-like"/>
    <property type="match status" value="1"/>
</dbReference>
<dbReference type="PROSITE" id="PS00688">
    <property type="entry name" value="SIGMA54_INTERACT_3"/>
    <property type="match status" value="1"/>
</dbReference>
<dbReference type="Pfam" id="PF00158">
    <property type="entry name" value="Sigma54_activat"/>
    <property type="match status" value="1"/>
</dbReference>
<dbReference type="Pfam" id="PF02954">
    <property type="entry name" value="HTH_8"/>
    <property type="match status" value="1"/>
</dbReference>
<protein>
    <submittedName>
        <fullName evidence="8">GAF domain-containing protein</fullName>
    </submittedName>
</protein>